<sequence length="679" mass="76785">MINMLVGLRDWVDERLPIMRAWNTHMAKYYAPKNFNFWYYFGVLSLLVLVNQLLTGIWLTMSYTPSAENAFASVEYIMRDVDYGWILRYMHSTGASAFFVVVYLHMFRALIYGSYKKPRELIWIFGMLIFVVLMAEAFVGYVLPWGQMSYWGAQVIISLFGAIPVVGEDLVTWIRGDYLISGATLNRFFALHVVALPIVLLALVVLHLLALHEVGSNNPDGVEIKKNKGPDGVPLDGVAFHPYYTVHDLQAIAVFLFVFCAVIFFMPEMGGFFLEYANFEQADGLKTPEHIAPVWYFTPFYSVLRAVPDKFWGFVAFAASVAIPFILPWLDRNPVKSWRYRGNLNKVMLVLFVACFLILGVLGVKSPTPERTFLAQICSIFYFAFFLLMPIWSKMDKTKPVPERVTMDGGIGFWGSLAGLALILALTILPLKAVGAESGFNCGTVPCDEFTADASDKASLQNGAKLYMNYCMGCHSLQYSRYNRVAADLGIPEDLFEANLIFDPSVKIGELMNNSMSVKDAKVWFGAAPPDLTLISRARQPEWLYTYLRTFYKDESRPWGVNNKVFKDVGMPHVLLELQGMQECALGPARAANGGVKRDPLTGEDIMEVPCGRLVVTEEGSMSPEEFDTAMYDLTNFLAYTSEPMANDRKRIGTFVLLFVALFFVFAWLLNREYWKDIH</sequence>
<dbReference type="InterPro" id="IPR036150">
    <property type="entry name" value="Cyt_b/b6_C_sf"/>
</dbReference>
<feature type="domain" description="Cytochrome b/b6 C-terminal region profile" evidence="18">
    <location>
        <begin position="230"/>
        <end position="403"/>
    </location>
</feature>
<feature type="transmembrane region" description="Helical" evidence="16">
    <location>
        <begin position="311"/>
        <end position="327"/>
    </location>
</feature>
<evidence type="ECO:0000256" key="3">
    <source>
        <dbReference type="ARBA" id="ARBA00011649"/>
    </source>
</evidence>
<dbReference type="PROSITE" id="PS51002">
    <property type="entry name" value="CYTB_NTER"/>
    <property type="match status" value="1"/>
</dbReference>
<keyword evidence="5 15" id="KW-0813">Transport</keyword>
<keyword evidence="12 14" id="KW-0408">Iron</keyword>
<evidence type="ECO:0000256" key="9">
    <source>
        <dbReference type="ARBA" id="ARBA00022723"/>
    </source>
</evidence>
<feature type="transmembrane region" description="Helical" evidence="16">
    <location>
        <begin position="249"/>
        <end position="266"/>
    </location>
</feature>
<evidence type="ECO:0000256" key="16">
    <source>
        <dbReference type="SAM" id="Phobius"/>
    </source>
</evidence>
<evidence type="ECO:0000256" key="5">
    <source>
        <dbReference type="ARBA" id="ARBA00022448"/>
    </source>
</evidence>
<evidence type="ECO:0000256" key="1">
    <source>
        <dbReference type="ARBA" id="ARBA00002444"/>
    </source>
</evidence>
<feature type="domain" description="Cytochrome b/b6 N-terminal region profile" evidence="17">
    <location>
        <begin position="8"/>
        <end position="220"/>
    </location>
</feature>
<evidence type="ECO:0000259" key="18">
    <source>
        <dbReference type="PROSITE" id="PS51003"/>
    </source>
</evidence>
<protein>
    <recommendedName>
        <fullName evidence="4 15">Cytochrome b</fullName>
    </recommendedName>
</protein>
<feature type="transmembrane region" description="Helical" evidence="16">
    <location>
        <begin position="122"/>
        <end position="143"/>
    </location>
</feature>
<keyword evidence="20" id="KW-1185">Reference proteome</keyword>
<dbReference type="GO" id="GO:0022904">
    <property type="term" value="P:respiratory electron transport chain"/>
    <property type="evidence" value="ECO:0007669"/>
    <property type="project" value="InterPro"/>
</dbReference>
<dbReference type="SUPFAM" id="SSF81648">
    <property type="entry name" value="a domain/subunit of cytochrome bc1 complex (Ubiquinol-cytochrome c reductase)"/>
    <property type="match status" value="1"/>
</dbReference>
<dbReference type="GO" id="GO:0016491">
    <property type="term" value="F:oxidoreductase activity"/>
    <property type="evidence" value="ECO:0007669"/>
    <property type="project" value="InterPro"/>
</dbReference>
<dbReference type="RefSeq" id="WP_182171398.1">
    <property type="nucleotide sequence ID" value="NZ_JACFXU010000014.1"/>
</dbReference>
<comment type="similarity">
    <text evidence="15">Belongs to the cytochrome b family.</text>
</comment>
<dbReference type="Pfam" id="PF00032">
    <property type="entry name" value="Cytochrom_B_C"/>
    <property type="match status" value="1"/>
</dbReference>
<dbReference type="InterPro" id="IPR027387">
    <property type="entry name" value="Cytb/b6-like_sf"/>
</dbReference>
<dbReference type="InterPro" id="IPR002326">
    <property type="entry name" value="Cyt_c1"/>
</dbReference>
<evidence type="ECO:0000256" key="6">
    <source>
        <dbReference type="ARBA" id="ARBA00022617"/>
    </source>
</evidence>
<keyword evidence="9 14" id="KW-0479">Metal-binding</keyword>
<evidence type="ECO:0000256" key="15">
    <source>
        <dbReference type="RuleBase" id="RU003385"/>
    </source>
</evidence>
<comment type="subunit">
    <text evidence="3 15">The main subunits of complex b-c1 are: cytochrome b, cytochrome c1 and the Rieske protein.</text>
</comment>
<proteinExistence type="inferred from homology"/>
<organism evidence="19 20">
    <name type="scientific">Sediminihaliea albiluteola</name>
    <dbReference type="NCBI Taxonomy" id="2758564"/>
    <lineage>
        <taxon>Bacteria</taxon>
        <taxon>Pseudomonadati</taxon>
        <taxon>Pseudomonadota</taxon>
        <taxon>Gammaproteobacteria</taxon>
        <taxon>Cellvibrionales</taxon>
        <taxon>Halieaceae</taxon>
        <taxon>Sediminihaliea</taxon>
    </lineage>
</organism>
<comment type="function">
    <text evidence="1 15">Component of the ubiquinol-cytochrome c reductase complex (complex III or cytochrome b-c1 complex), which is a respiratory chain that generates an electrochemical potential coupled to ATP synthesis.</text>
</comment>
<dbReference type="PANTHER" id="PTHR19271">
    <property type="entry name" value="CYTOCHROME B"/>
    <property type="match status" value="1"/>
</dbReference>
<comment type="cofactor">
    <cofactor evidence="15">
        <name>heme b</name>
        <dbReference type="ChEBI" id="CHEBI:60344"/>
    </cofactor>
    <text evidence="15">Binds 2 heme groups non-covalently.</text>
</comment>
<evidence type="ECO:0000256" key="8">
    <source>
        <dbReference type="ARBA" id="ARBA00022692"/>
    </source>
</evidence>
<feature type="transmembrane region" description="Helical" evidence="16">
    <location>
        <begin position="412"/>
        <end position="431"/>
    </location>
</feature>
<dbReference type="InterPro" id="IPR005797">
    <property type="entry name" value="Cyt_b/b6_N"/>
</dbReference>
<dbReference type="PANTHER" id="PTHR19271:SF16">
    <property type="entry name" value="CYTOCHROME B"/>
    <property type="match status" value="1"/>
</dbReference>
<keyword evidence="11 16" id="KW-1133">Transmembrane helix</keyword>
<accession>A0A7W2TW08</accession>
<evidence type="ECO:0000256" key="10">
    <source>
        <dbReference type="ARBA" id="ARBA00022982"/>
    </source>
</evidence>
<feature type="transmembrane region" description="Helical" evidence="16">
    <location>
        <begin position="188"/>
        <end position="210"/>
    </location>
</feature>
<comment type="subcellular location">
    <subcellularLocation>
        <location evidence="2">Membrane</location>
        <topology evidence="2">Multi-pass membrane protein</topology>
    </subcellularLocation>
</comment>
<comment type="cofactor">
    <cofactor evidence="14">
        <name>heme c</name>
        <dbReference type="ChEBI" id="CHEBI:61717"/>
    </cofactor>
    <text evidence="14">Binds 1 heme c group covalently per subunit.</text>
</comment>
<evidence type="ECO:0000259" key="17">
    <source>
        <dbReference type="PROSITE" id="PS51002"/>
    </source>
</evidence>
<gene>
    <name evidence="19" type="ORF">H2508_07620</name>
</gene>
<dbReference type="CDD" id="cd00284">
    <property type="entry name" value="Cytochrome_b_N"/>
    <property type="match status" value="1"/>
</dbReference>
<feature type="transmembrane region" description="Helical" evidence="16">
    <location>
        <begin position="652"/>
        <end position="670"/>
    </location>
</feature>
<evidence type="ECO:0000256" key="7">
    <source>
        <dbReference type="ARBA" id="ARBA00022660"/>
    </source>
</evidence>
<feature type="binding site" description="covalent" evidence="14">
    <location>
        <position position="471"/>
    </location>
    <ligand>
        <name>heme c</name>
        <dbReference type="ChEBI" id="CHEBI:61717"/>
    </ligand>
</feature>
<dbReference type="Gene3D" id="1.10.760.10">
    <property type="entry name" value="Cytochrome c-like domain"/>
    <property type="match status" value="1"/>
</dbReference>
<dbReference type="EMBL" id="JACFXU010000014">
    <property type="protein sequence ID" value="MBA6412977.1"/>
    <property type="molecule type" value="Genomic_DNA"/>
</dbReference>
<dbReference type="InterPro" id="IPR016174">
    <property type="entry name" value="Di-haem_cyt_TM"/>
</dbReference>
<feature type="transmembrane region" description="Helical" evidence="16">
    <location>
        <begin position="347"/>
        <end position="364"/>
    </location>
</feature>
<dbReference type="InterPro" id="IPR036909">
    <property type="entry name" value="Cyt_c-like_dom_sf"/>
</dbReference>
<dbReference type="Gene3D" id="1.20.810.10">
    <property type="entry name" value="Cytochrome Bc1 Complex, Chain C"/>
    <property type="match status" value="1"/>
</dbReference>
<feature type="transmembrane region" description="Helical" evidence="16">
    <location>
        <begin position="373"/>
        <end position="392"/>
    </location>
</feature>
<dbReference type="InterPro" id="IPR048259">
    <property type="entry name" value="Cytochrome_b_N_euk/bac"/>
</dbReference>
<feature type="binding site" description="covalent" evidence="14">
    <location>
        <position position="475"/>
    </location>
    <ligand>
        <name>heme c</name>
        <dbReference type="ChEBI" id="CHEBI:61717"/>
    </ligand>
</feature>
<keyword evidence="6 14" id="KW-0349">Heme</keyword>
<name>A0A7W2TW08_9GAMM</name>
<feature type="binding site" description="covalent" evidence="14">
    <location>
        <position position="474"/>
    </location>
    <ligand>
        <name>heme c</name>
        <dbReference type="ChEBI" id="CHEBI:61717"/>
    </ligand>
</feature>
<dbReference type="FunFam" id="1.20.810.10:FF:000004">
    <property type="entry name" value="Cytochrome b"/>
    <property type="match status" value="1"/>
</dbReference>
<feature type="transmembrane region" description="Helical" evidence="16">
    <location>
        <begin position="149"/>
        <end position="167"/>
    </location>
</feature>
<dbReference type="Proteomes" id="UP000539350">
    <property type="component" value="Unassembled WGS sequence"/>
</dbReference>
<dbReference type="GO" id="GO:0046872">
    <property type="term" value="F:metal ion binding"/>
    <property type="evidence" value="ECO:0007669"/>
    <property type="project" value="UniProtKB-KW"/>
</dbReference>
<keyword evidence="13 16" id="KW-0472">Membrane</keyword>
<evidence type="ECO:0000256" key="14">
    <source>
        <dbReference type="PIRSR" id="PIRSR602326-1"/>
    </source>
</evidence>
<evidence type="ECO:0000313" key="19">
    <source>
        <dbReference type="EMBL" id="MBA6412977.1"/>
    </source>
</evidence>
<evidence type="ECO:0000256" key="13">
    <source>
        <dbReference type="ARBA" id="ARBA00023136"/>
    </source>
</evidence>
<dbReference type="Pfam" id="PF02167">
    <property type="entry name" value="Cytochrom_C1"/>
    <property type="match status" value="1"/>
</dbReference>
<comment type="caution">
    <text evidence="19">The sequence shown here is derived from an EMBL/GenBank/DDBJ whole genome shotgun (WGS) entry which is preliminary data.</text>
</comment>
<keyword evidence="8 15" id="KW-0812">Transmembrane</keyword>
<dbReference type="PROSITE" id="PS51003">
    <property type="entry name" value="CYTB_CTER"/>
    <property type="match status" value="1"/>
</dbReference>
<dbReference type="InterPro" id="IPR005798">
    <property type="entry name" value="Cyt_b/b6_C"/>
</dbReference>
<dbReference type="SUPFAM" id="SSF46626">
    <property type="entry name" value="Cytochrome c"/>
    <property type="match status" value="1"/>
</dbReference>
<evidence type="ECO:0000256" key="12">
    <source>
        <dbReference type="ARBA" id="ARBA00023004"/>
    </source>
</evidence>
<feature type="transmembrane region" description="Helical" evidence="16">
    <location>
        <begin position="89"/>
        <end position="110"/>
    </location>
</feature>
<dbReference type="Pfam" id="PF00033">
    <property type="entry name" value="Cytochrome_B"/>
    <property type="match status" value="1"/>
</dbReference>
<keyword evidence="7 15" id="KW-0679">Respiratory chain</keyword>
<dbReference type="GO" id="GO:0020037">
    <property type="term" value="F:heme binding"/>
    <property type="evidence" value="ECO:0007669"/>
    <property type="project" value="InterPro"/>
</dbReference>
<feature type="transmembrane region" description="Helical" evidence="16">
    <location>
        <begin position="37"/>
        <end position="59"/>
    </location>
</feature>
<keyword evidence="10 15" id="KW-0249">Electron transport</keyword>
<evidence type="ECO:0000256" key="4">
    <source>
        <dbReference type="ARBA" id="ARBA00013531"/>
    </source>
</evidence>
<dbReference type="PRINTS" id="PR00603">
    <property type="entry name" value="CYTOCHROMEC1"/>
</dbReference>
<evidence type="ECO:0000256" key="11">
    <source>
        <dbReference type="ARBA" id="ARBA00022989"/>
    </source>
</evidence>
<dbReference type="GO" id="GO:0009055">
    <property type="term" value="F:electron transfer activity"/>
    <property type="evidence" value="ECO:0007669"/>
    <property type="project" value="InterPro"/>
</dbReference>
<dbReference type="AlphaFoldDB" id="A0A7W2TW08"/>
<reference evidence="19 20" key="1">
    <citation type="submission" date="2020-07" db="EMBL/GenBank/DDBJ databases">
        <title>Halieaceae bacterium, F7430, whole genome shotgun sequencing project.</title>
        <authorList>
            <person name="Jiang S."/>
            <person name="Liu Z.W."/>
            <person name="Du Z.J."/>
        </authorList>
    </citation>
    <scope>NUCLEOTIDE SEQUENCE [LARGE SCALE GENOMIC DNA]</scope>
    <source>
        <strain evidence="19 20">F7430</strain>
    </source>
</reference>
<evidence type="ECO:0000256" key="2">
    <source>
        <dbReference type="ARBA" id="ARBA00004141"/>
    </source>
</evidence>
<dbReference type="GO" id="GO:0016020">
    <property type="term" value="C:membrane"/>
    <property type="evidence" value="ECO:0007669"/>
    <property type="project" value="UniProtKB-SubCell"/>
</dbReference>
<dbReference type="SUPFAM" id="SSF81342">
    <property type="entry name" value="Transmembrane di-heme cytochromes"/>
    <property type="match status" value="1"/>
</dbReference>
<evidence type="ECO:0000313" key="20">
    <source>
        <dbReference type="Proteomes" id="UP000539350"/>
    </source>
</evidence>